<feature type="transmembrane region" description="Helical" evidence="1">
    <location>
        <begin position="88"/>
        <end position="109"/>
    </location>
</feature>
<keyword evidence="1" id="KW-1133">Transmembrane helix</keyword>
<evidence type="ECO:0000313" key="2">
    <source>
        <dbReference type="EMBL" id="MFC6787024.1"/>
    </source>
</evidence>
<feature type="transmembrane region" description="Helical" evidence="1">
    <location>
        <begin position="63"/>
        <end position="81"/>
    </location>
</feature>
<accession>A0ABD5TCN4</accession>
<dbReference type="EMBL" id="JBHSWX010000012">
    <property type="protein sequence ID" value="MFC6787024.1"/>
    <property type="molecule type" value="Genomic_DNA"/>
</dbReference>
<dbReference type="Proteomes" id="UP001596443">
    <property type="component" value="Unassembled WGS sequence"/>
</dbReference>
<keyword evidence="1" id="KW-0812">Transmembrane</keyword>
<reference evidence="2 3" key="1">
    <citation type="journal article" date="2019" name="Int. J. Syst. Evol. Microbiol.">
        <title>The Global Catalogue of Microorganisms (GCM) 10K type strain sequencing project: providing services to taxonomists for standard genome sequencing and annotation.</title>
        <authorList>
            <consortium name="The Broad Institute Genomics Platform"/>
            <consortium name="The Broad Institute Genome Sequencing Center for Infectious Disease"/>
            <person name="Wu L."/>
            <person name="Ma J."/>
        </authorList>
    </citation>
    <scope>NUCLEOTIDE SEQUENCE [LARGE SCALE GENOMIC DNA]</scope>
    <source>
        <strain evidence="2 3">SYNS20</strain>
    </source>
</reference>
<dbReference type="GeneID" id="81210131"/>
<name>A0ABD5TCN4_9EURY</name>
<evidence type="ECO:0000256" key="1">
    <source>
        <dbReference type="SAM" id="Phobius"/>
    </source>
</evidence>
<keyword evidence="3" id="KW-1185">Reference proteome</keyword>
<dbReference type="RefSeq" id="WP_284061210.1">
    <property type="nucleotide sequence ID" value="NZ_CP126158.1"/>
</dbReference>
<proteinExistence type="predicted"/>
<organism evidence="2 3">
    <name type="scientific">Halobaculum halobium</name>
    <dbReference type="NCBI Taxonomy" id="3032281"/>
    <lineage>
        <taxon>Archaea</taxon>
        <taxon>Methanobacteriati</taxon>
        <taxon>Methanobacteriota</taxon>
        <taxon>Stenosarchaea group</taxon>
        <taxon>Halobacteria</taxon>
        <taxon>Halobacteriales</taxon>
        <taxon>Haloferacaceae</taxon>
        <taxon>Halobaculum</taxon>
    </lineage>
</organism>
<gene>
    <name evidence="2" type="ORF">ACFQFD_13785</name>
</gene>
<comment type="caution">
    <text evidence="2">The sequence shown here is derived from an EMBL/GenBank/DDBJ whole genome shotgun (WGS) entry which is preliminary data.</text>
</comment>
<dbReference type="AlphaFoldDB" id="A0ABD5TCN4"/>
<keyword evidence="1" id="KW-0472">Membrane</keyword>
<sequence>MTKQKGADEVFCRSCGEAIKEASELCPNCGVRNDNYRSAGGRRSGASAGAHDPAQYETTVADTWWYGVAAGTGVWVLLVLASALNGDLGAAGGLLVLVGWVGLPLSVFFDSKYVRANSEWDPQTVVWVILTALWFVNIVAGAAYLYRRHQVLGEP</sequence>
<protein>
    <submittedName>
        <fullName evidence="2">Zinc ribbon domain-containing protein</fullName>
    </submittedName>
</protein>
<feature type="transmembrane region" description="Helical" evidence="1">
    <location>
        <begin position="124"/>
        <end position="146"/>
    </location>
</feature>
<evidence type="ECO:0000313" key="3">
    <source>
        <dbReference type="Proteomes" id="UP001596443"/>
    </source>
</evidence>